<dbReference type="Proteomes" id="UP000245320">
    <property type="component" value="Chromosome 4"/>
</dbReference>
<dbReference type="RefSeq" id="XP_033712049.1">
    <property type="nucleotide sequence ID" value="XM_033856158.1"/>
</dbReference>
<sequence length="349" mass="36950">MKIPPVSPWAVAVPWKRCPFQGRRRKPARFPQGRRGFRTRPQPSPCPLLLCALRGHRTGCPQDPPLAPGWAGRCGHLQKAEGRQKARGHAWVTVGAGSSPAVTAPGIRLPPGSGTAPPLPSLWGLSALDNQPHVRNQRCLIPRPQLAASARRKCPQMTGTVSRWEQGRGPESSLRPAGAAAVRPALRLMAGKPGWFWSDQAGVRAGRPAKVTEDRGQRAGTLGWQTLCAAGTGRPRLHRGPGVSPVSDVGDPPHGPTAANAGESGTPAPRCLRLSQDQEMAKVLPGQHGPSSLSQMLQGEFLNVWSSPTCLSVTERLLRCGSLVLSPRKPPAPHDLAPTLGPGVTGTLG</sequence>
<evidence type="ECO:0000313" key="3">
    <source>
        <dbReference type="RefSeq" id="XP_033712042.1"/>
    </source>
</evidence>
<evidence type="ECO:0000313" key="8">
    <source>
        <dbReference type="RefSeq" id="XP_033712047.1"/>
    </source>
</evidence>
<dbReference type="RefSeq" id="XP_033712044.1">
    <property type="nucleotide sequence ID" value="XM_033856153.1"/>
</dbReference>
<dbReference type="RefSeq" id="XP_033712043.1">
    <property type="nucleotide sequence ID" value="XM_033856152.1"/>
</dbReference>
<dbReference type="RefSeq" id="XP_033712048.1">
    <property type="nucleotide sequence ID" value="XM_033856157.1"/>
</dbReference>
<feature type="region of interest" description="Disordered" evidence="1">
    <location>
        <begin position="150"/>
        <end position="177"/>
    </location>
</feature>
<organism evidence="2 7">
    <name type="scientific">Tursiops truncatus</name>
    <name type="common">Atlantic bottle-nosed dolphin</name>
    <name type="synonym">Delphinus truncatus</name>
    <dbReference type="NCBI Taxonomy" id="9739"/>
    <lineage>
        <taxon>Eukaryota</taxon>
        <taxon>Metazoa</taxon>
        <taxon>Chordata</taxon>
        <taxon>Craniata</taxon>
        <taxon>Vertebrata</taxon>
        <taxon>Euteleostomi</taxon>
        <taxon>Mammalia</taxon>
        <taxon>Eutheria</taxon>
        <taxon>Laurasiatheria</taxon>
        <taxon>Artiodactyla</taxon>
        <taxon>Whippomorpha</taxon>
        <taxon>Cetacea</taxon>
        <taxon>Odontoceti</taxon>
        <taxon>Delphinidae</taxon>
        <taxon>Tursiops</taxon>
    </lineage>
</organism>
<evidence type="ECO:0000313" key="2">
    <source>
        <dbReference type="Proteomes" id="UP000245320"/>
    </source>
</evidence>
<feature type="region of interest" description="Disordered" evidence="1">
    <location>
        <begin position="327"/>
        <end position="349"/>
    </location>
</feature>
<proteinExistence type="predicted"/>
<evidence type="ECO:0000313" key="9">
    <source>
        <dbReference type="RefSeq" id="XP_033712048.1"/>
    </source>
</evidence>
<dbReference type="RefSeq" id="XP_033712047.1">
    <property type="nucleotide sequence ID" value="XM_033856156.1"/>
</dbReference>
<reference evidence="3 4" key="1">
    <citation type="submission" date="2025-04" db="UniProtKB">
        <authorList>
            <consortium name="RefSeq"/>
        </authorList>
    </citation>
    <scope>IDENTIFICATION</scope>
    <source>
        <tissue evidence="3 4">Spleen</tissue>
    </source>
</reference>
<evidence type="ECO:0000313" key="7">
    <source>
        <dbReference type="RefSeq" id="XP_033712046.1"/>
    </source>
</evidence>
<evidence type="ECO:0000313" key="5">
    <source>
        <dbReference type="RefSeq" id="XP_033712044.1"/>
    </source>
</evidence>
<dbReference type="RefSeq" id="XP_033712045.1">
    <property type="nucleotide sequence ID" value="XM_033856154.1"/>
</dbReference>
<evidence type="ECO:0000313" key="10">
    <source>
        <dbReference type="RefSeq" id="XP_033712049.1"/>
    </source>
</evidence>
<keyword evidence="2" id="KW-1185">Reference proteome</keyword>
<evidence type="ECO:0000313" key="6">
    <source>
        <dbReference type="RefSeq" id="XP_033712045.1"/>
    </source>
</evidence>
<dbReference type="RefSeq" id="XP_033712042.1">
    <property type="nucleotide sequence ID" value="XM_033856151.1"/>
</dbReference>
<name>A0A6J3RBA8_TURTR</name>
<feature type="region of interest" description="Disordered" evidence="1">
    <location>
        <begin position="233"/>
        <end position="268"/>
    </location>
</feature>
<evidence type="ECO:0000256" key="1">
    <source>
        <dbReference type="SAM" id="MobiDB-lite"/>
    </source>
</evidence>
<evidence type="ECO:0000313" key="4">
    <source>
        <dbReference type="RefSeq" id="XP_033712043.1"/>
    </source>
</evidence>
<dbReference type="AlphaFoldDB" id="A0A6J3RBA8"/>
<protein>
    <submittedName>
        <fullName evidence="3 4">Uncharacterized protein LOC109547883</fullName>
    </submittedName>
</protein>
<accession>A0A6J3RBA8</accession>
<dbReference type="RefSeq" id="XP_033712046.1">
    <property type="nucleotide sequence ID" value="XM_033856155.1"/>
</dbReference>
<gene>
    <name evidence="3 4 5 6 7 8 9 10" type="primary">LOC109547883</name>
</gene>